<name>A0A921G2M6_SPOPS</name>
<evidence type="ECO:0000313" key="2">
    <source>
        <dbReference type="Proteomes" id="UP000698173"/>
    </source>
</evidence>
<dbReference type="InterPro" id="IPR010763">
    <property type="entry name" value="DgaF"/>
</dbReference>
<dbReference type="Proteomes" id="UP000698173">
    <property type="component" value="Unassembled WGS sequence"/>
</dbReference>
<sequence length="239" mass="26018">MSFKHQVVFNVLAKDLNNAQELVEIAKDRVLVGVMVKKFPTEEAAIELVKEFKDNNILVSVGLGAGDPNMWKKVANVSVATLPDHINQVFPASGYTLGRMEQTTENVPVINSLVEPTGMPGQVYISTGPVSSVYRERVSCELAAAMIAELGISSVKLYPIEGEKRLEELAVMTRAAVKAGIKIIEPTGGITLDNVHIIVQTCLDNGAETVIPHLYTSIIDKETGETKPSAMKQLIEMTW</sequence>
<dbReference type="InterPro" id="IPR013785">
    <property type="entry name" value="Aldolase_TIM"/>
</dbReference>
<evidence type="ECO:0000313" key="1">
    <source>
        <dbReference type="EMBL" id="HJF33562.1"/>
    </source>
</evidence>
<dbReference type="EMBL" id="DYWT01000268">
    <property type="protein sequence ID" value="HJF33562.1"/>
    <property type="molecule type" value="Genomic_DNA"/>
</dbReference>
<comment type="caution">
    <text evidence="1">The sequence shown here is derived from an EMBL/GenBank/DDBJ whole genome shotgun (WGS) entry which is preliminary data.</text>
</comment>
<dbReference type="NCBIfam" id="TIGR03581">
    <property type="entry name" value="EF_0839"/>
    <property type="match status" value="1"/>
</dbReference>
<protein>
    <submittedName>
        <fullName evidence="1">KDGP aldolase</fullName>
    </submittedName>
</protein>
<organism evidence="1 2">
    <name type="scientific">Sporosarcina psychrophila</name>
    <name type="common">Bacillus psychrophilus</name>
    <dbReference type="NCBI Taxonomy" id="1476"/>
    <lineage>
        <taxon>Bacteria</taxon>
        <taxon>Bacillati</taxon>
        <taxon>Bacillota</taxon>
        <taxon>Bacilli</taxon>
        <taxon>Bacillales</taxon>
        <taxon>Caryophanaceae</taxon>
        <taxon>Sporosarcina</taxon>
    </lineage>
</organism>
<reference evidence="1" key="2">
    <citation type="submission" date="2021-09" db="EMBL/GenBank/DDBJ databases">
        <authorList>
            <person name="Gilroy R."/>
        </authorList>
    </citation>
    <scope>NUCLEOTIDE SEQUENCE</scope>
    <source>
        <strain evidence="1">CHK171-7178</strain>
    </source>
</reference>
<dbReference type="Gene3D" id="3.20.20.70">
    <property type="entry name" value="Aldolase class I"/>
    <property type="match status" value="1"/>
</dbReference>
<dbReference type="Pfam" id="PF07071">
    <property type="entry name" value="KDGP_aldolase"/>
    <property type="match status" value="1"/>
</dbReference>
<proteinExistence type="predicted"/>
<dbReference type="AlphaFoldDB" id="A0A921G2M6"/>
<gene>
    <name evidence="1" type="ORF">K8V56_17500</name>
</gene>
<accession>A0A921G2M6</accession>
<reference evidence="1" key="1">
    <citation type="journal article" date="2021" name="PeerJ">
        <title>Extensive microbial diversity within the chicken gut microbiome revealed by metagenomics and culture.</title>
        <authorList>
            <person name="Gilroy R."/>
            <person name="Ravi A."/>
            <person name="Getino M."/>
            <person name="Pursley I."/>
            <person name="Horton D.L."/>
            <person name="Alikhan N.F."/>
            <person name="Baker D."/>
            <person name="Gharbi K."/>
            <person name="Hall N."/>
            <person name="Watson M."/>
            <person name="Adriaenssens E.M."/>
            <person name="Foster-Nyarko E."/>
            <person name="Jarju S."/>
            <person name="Secka A."/>
            <person name="Antonio M."/>
            <person name="Oren A."/>
            <person name="Chaudhuri R.R."/>
            <person name="La Ragione R."/>
            <person name="Hildebrand F."/>
            <person name="Pallen M.J."/>
        </authorList>
    </citation>
    <scope>NUCLEOTIDE SEQUENCE</scope>
    <source>
        <strain evidence="1">CHK171-7178</strain>
    </source>
</reference>